<evidence type="ECO:0000313" key="9">
    <source>
        <dbReference type="Proteomes" id="UP001182556"/>
    </source>
</evidence>
<feature type="compositionally biased region" description="Basic and acidic residues" evidence="7">
    <location>
        <begin position="215"/>
        <end position="242"/>
    </location>
</feature>
<keyword evidence="3" id="KW-0238">DNA-binding</keyword>
<evidence type="ECO:0000256" key="5">
    <source>
        <dbReference type="ARBA" id="ARBA00023306"/>
    </source>
</evidence>
<dbReference type="GO" id="GO:0031390">
    <property type="term" value="C:Ctf18 RFC-like complex"/>
    <property type="evidence" value="ECO:0007669"/>
    <property type="project" value="InterPro"/>
</dbReference>
<dbReference type="Pfam" id="PF09696">
    <property type="entry name" value="Ctf8"/>
    <property type="match status" value="1"/>
</dbReference>
<evidence type="ECO:0000256" key="6">
    <source>
        <dbReference type="ARBA" id="ARBA00038447"/>
    </source>
</evidence>
<feature type="compositionally biased region" description="Basic residues" evidence="7">
    <location>
        <begin position="1"/>
        <end position="11"/>
    </location>
</feature>
<evidence type="ECO:0000256" key="3">
    <source>
        <dbReference type="ARBA" id="ARBA00023125"/>
    </source>
</evidence>
<feature type="compositionally biased region" description="Low complexity" evidence="7">
    <location>
        <begin position="13"/>
        <end position="23"/>
    </location>
</feature>
<accession>A0AAD9L989</accession>
<keyword evidence="2" id="KW-0235">DNA replication</keyword>
<evidence type="ECO:0000256" key="1">
    <source>
        <dbReference type="ARBA" id="ARBA00004123"/>
    </source>
</evidence>
<gene>
    <name evidence="8" type="ORF">DB88DRAFT_507372</name>
</gene>
<dbReference type="AlphaFoldDB" id="A0AAD9L989"/>
<dbReference type="GO" id="GO:0006260">
    <property type="term" value="P:DNA replication"/>
    <property type="evidence" value="ECO:0007669"/>
    <property type="project" value="UniProtKB-KW"/>
</dbReference>
<dbReference type="Proteomes" id="UP001182556">
    <property type="component" value="Unassembled WGS sequence"/>
</dbReference>
<dbReference type="InterPro" id="IPR018607">
    <property type="entry name" value="Ctf8"/>
</dbReference>
<evidence type="ECO:0000256" key="4">
    <source>
        <dbReference type="ARBA" id="ARBA00023242"/>
    </source>
</evidence>
<organism evidence="8 9">
    <name type="scientific">Papiliotrema laurentii</name>
    <name type="common">Cryptococcus laurentii</name>
    <dbReference type="NCBI Taxonomy" id="5418"/>
    <lineage>
        <taxon>Eukaryota</taxon>
        <taxon>Fungi</taxon>
        <taxon>Dikarya</taxon>
        <taxon>Basidiomycota</taxon>
        <taxon>Agaricomycotina</taxon>
        <taxon>Tremellomycetes</taxon>
        <taxon>Tremellales</taxon>
        <taxon>Rhynchogastremaceae</taxon>
        <taxon>Papiliotrema</taxon>
    </lineage>
</organism>
<keyword evidence="4" id="KW-0539">Nucleus</keyword>
<evidence type="ECO:0000256" key="2">
    <source>
        <dbReference type="ARBA" id="ARBA00022705"/>
    </source>
</evidence>
<feature type="region of interest" description="Disordered" evidence="7">
    <location>
        <begin position="97"/>
        <end position="242"/>
    </location>
</feature>
<evidence type="ECO:0000256" key="7">
    <source>
        <dbReference type="SAM" id="MobiDB-lite"/>
    </source>
</evidence>
<comment type="caution">
    <text evidence="8">The sequence shown here is derived from an EMBL/GenBank/DDBJ whole genome shotgun (WGS) entry which is preliminary data.</text>
</comment>
<feature type="compositionally biased region" description="Polar residues" evidence="7">
    <location>
        <begin position="133"/>
        <end position="142"/>
    </location>
</feature>
<feature type="compositionally biased region" description="Acidic residues" evidence="7">
    <location>
        <begin position="147"/>
        <end position="159"/>
    </location>
</feature>
<protein>
    <recommendedName>
        <fullName evidence="10">Chromosome transmission fidelity protein 8</fullName>
    </recommendedName>
</protein>
<name>A0AAD9L989_PAPLA</name>
<dbReference type="EMBL" id="JAODAN010000001">
    <property type="protein sequence ID" value="KAK1927277.1"/>
    <property type="molecule type" value="Genomic_DNA"/>
</dbReference>
<dbReference type="PANTHER" id="PTHR28605:SF1">
    <property type="entry name" value="CHROMOSOME TRANSMISSION FIDELITY FACTOR 8"/>
    <property type="match status" value="1"/>
</dbReference>
<comment type="similarity">
    <text evidence="6">Belongs to the CTF8 family.</text>
</comment>
<dbReference type="PANTHER" id="PTHR28605">
    <property type="entry name" value="CTF8, CHROMOSOME TRANSMISSION FIDELITY FACTOR 8 HOMOLOG (S. CEREVISIAE)"/>
    <property type="match status" value="1"/>
</dbReference>
<comment type="subcellular location">
    <subcellularLocation>
        <location evidence="1">Nucleus</location>
    </subcellularLocation>
</comment>
<evidence type="ECO:0000313" key="8">
    <source>
        <dbReference type="EMBL" id="KAK1927277.1"/>
    </source>
</evidence>
<dbReference type="GO" id="GO:0007064">
    <property type="term" value="P:mitotic sister chromatid cohesion"/>
    <property type="evidence" value="ECO:0007669"/>
    <property type="project" value="InterPro"/>
</dbReference>
<sequence length="273" mass="30113">MRIHLPLHPRHFSAGGPSTTTTTSPSLALLGGELVLIELQGELTHEGDKTDGVVGVLGLDRPDKPTLHLGEHHLLHGKFANLQKPYAVIRKATGETGGTALEGDASEEEEVGMGDQGEGVGSAKKRKTHMKGQHQQQHGSSKPRQDADEDDEEEDEDEPPLFAPDPDIFPSTPSHAAHPPSSSPFLPPSAARDYSSELDPASSPARWTEDEDEEARDRLGEKEERIKRERAREKRKRDERERTRHYEVVGIVRKKVVFALRPEPIVTATILPD</sequence>
<proteinExistence type="inferred from homology"/>
<keyword evidence="9" id="KW-1185">Reference proteome</keyword>
<feature type="region of interest" description="Disordered" evidence="7">
    <location>
        <begin position="1"/>
        <end position="23"/>
    </location>
</feature>
<keyword evidence="5" id="KW-0131">Cell cycle</keyword>
<dbReference type="GO" id="GO:0003677">
    <property type="term" value="F:DNA binding"/>
    <property type="evidence" value="ECO:0007669"/>
    <property type="project" value="UniProtKB-KW"/>
</dbReference>
<reference evidence="8" key="1">
    <citation type="submission" date="2023-02" db="EMBL/GenBank/DDBJ databases">
        <title>Identification and recombinant expression of a fungal hydrolase from Papiliotrema laurentii that hydrolyzes apple cutin and clears colloidal polyester polyurethane.</title>
        <authorList>
            <consortium name="DOE Joint Genome Institute"/>
            <person name="Roman V.A."/>
            <person name="Bojanowski C."/>
            <person name="Crable B.R."/>
            <person name="Wagner D.N."/>
            <person name="Hung C.S."/>
            <person name="Nadeau L.J."/>
            <person name="Schratz L."/>
            <person name="Haridas S."/>
            <person name="Pangilinan J."/>
            <person name="Lipzen A."/>
            <person name="Na H."/>
            <person name="Yan M."/>
            <person name="Ng V."/>
            <person name="Grigoriev I.V."/>
            <person name="Spatafora J.W."/>
            <person name="Barlow D."/>
            <person name="Biffinger J."/>
            <person name="Kelley-Loughnane N."/>
            <person name="Varaljay V.A."/>
            <person name="Crookes-Goodson W.J."/>
        </authorList>
    </citation>
    <scope>NUCLEOTIDE SEQUENCE</scope>
    <source>
        <strain evidence="8">5307AH</strain>
    </source>
</reference>
<feature type="compositionally biased region" description="Low complexity" evidence="7">
    <location>
        <begin position="164"/>
        <end position="180"/>
    </location>
</feature>
<feature type="compositionally biased region" description="Basic residues" evidence="7">
    <location>
        <begin position="123"/>
        <end position="132"/>
    </location>
</feature>
<evidence type="ECO:0008006" key="10">
    <source>
        <dbReference type="Google" id="ProtNLM"/>
    </source>
</evidence>